<gene>
    <name evidence="3" type="ORF">KSB_58450</name>
</gene>
<dbReference type="SUPFAM" id="SSF56601">
    <property type="entry name" value="beta-lactamase/transpeptidase-like"/>
    <property type="match status" value="1"/>
</dbReference>
<comment type="caution">
    <text evidence="3">The sequence shown here is derived from an EMBL/GenBank/DDBJ whole genome shotgun (WGS) entry which is preliminary data.</text>
</comment>
<keyword evidence="4" id="KW-1185">Reference proteome</keyword>
<accession>A0ABQ3UYJ8</accession>
<dbReference type="Gene3D" id="3.40.710.10">
    <property type="entry name" value="DD-peptidase/beta-lactamase superfamily"/>
    <property type="match status" value="1"/>
</dbReference>
<dbReference type="InterPro" id="IPR012338">
    <property type="entry name" value="Beta-lactam/transpept-like"/>
</dbReference>
<protein>
    <recommendedName>
        <fullName evidence="2">Peptidase S11 D-alanyl-D-alanine carboxypeptidase A N-terminal domain-containing protein</fullName>
    </recommendedName>
</protein>
<dbReference type="Proteomes" id="UP000654345">
    <property type="component" value="Unassembled WGS sequence"/>
</dbReference>
<reference evidence="3 4" key="1">
    <citation type="journal article" date="2021" name="Int. J. Syst. Evol. Microbiol.">
        <title>Reticulibacter mediterranei gen. nov., sp. nov., within the new family Reticulibacteraceae fam. nov., and Ktedonospora formicarum gen. nov., sp. nov., Ktedonobacter robiniae sp. nov., Dictyobacter formicarum sp. nov. and Dictyobacter arantiisoli sp. nov., belonging to the class Ktedonobacteria.</title>
        <authorList>
            <person name="Yabe S."/>
            <person name="Zheng Y."/>
            <person name="Wang C.M."/>
            <person name="Sakai Y."/>
            <person name="Abe K."/>
            <person name="Yokota A."/>
            <person name="Donadio S."/>
            <person name="Cavaletti L."/>
            <person name="Monciardini P."/>
        </authorList>
    </citation>
    <scope>NUCLEOTIDE SEQUENCE [LARGE SCALE GENOMIC DNA]</scope>
    <source>
        <strain evidence="3 4">SOSP1-30</strain>
    </source>
</reference>
<dbReference type="PANTHER" id="PTHR21581">
    <property type="entry name" value="D-ALANYL-D-ALANINE CARBOXYPEPTIDASE"/>
    <property type="match status" value="1"/>
</dbReference>
<dbReference type="EMBL" id="BNJG01000002">
    <property type="protein sequence ID" value="GHO57370.1"/>
    <property type="molecule type" value="Genomic_DNA"/>
</dbReference>
<keyword evidence="1" id="KW-0472">Membrane</keyword>
<feature type="domain" description="Peptidase S11 D-alanyl-D-alanine carboxypeptidase A N-terminal" evidence="2">
    <location>
        <begin position="145"/>
        <end position="371"/>
    </location>
</feature>
<evidence type="ECO:0000313" key="3">
    <source>
        <dbReference type="EMBL" id="GHO57370.1"/>
    </source>
</evidence>
<keyword evidence="1" id="KW-0812">Transmembrane</keyword>
<evidence type="ECO:0000256" key="1">
    <source>
        <dbReference type="SAM" id="Phobius"/>
    </source>
</evidence>
<sequence length="389" mass="42314">MDHHDEKFAPETVDEQIELHLQQLPIASHTSLDTRMLKDLQQIAEQDVQRIAQVRARLARYAVENGEKRKPIDLREYQAETAPPLHSGSQPRTRKAPGARRRLVTVLTGLVAVLLLVSMLTVFARIKPQQEQTHPKIQQQTSTVVAKPVLHGSNAFLLDADKGTVLVDVNGHTRVSAAHFAKYMVAITALENADPNQMITIDQASLDAVPKGLSTAQLVAGDQIPLQFLLYGLLLPSGNDAAGVIARAVGGNSQNFVAMMNEEAHQLQLNDTHFSSPYAISSADNYTSAADLASMMRYGLQLEIFSEDITGTIWTLQASAYNHAYVWGNANPPLGSEPGVESGHDKEIGYHAIFTPQSNGHLLIGVELNAPSPEALNADVSTILHSVKP</sequence>
<name>A0ABQ3UYJ8_9CHLR</name>
<organism evidence="3 4">
    <name type="scientific">Ktedonobacter robiniae</name>
    <dbReference type="NCBI Taxonomy" id="2778365"/>
    <lineage>
        <taxon>Bacteria</taxon>
        <taxon>Bacillati</taxon>
        <taxon>Chloroflexota</taxon>
        <taxon>Ktedonobacteria</taxon>
        <taxon>Ktedonobacterales</taxon>
        <taxon>Ktedonobacteraceae</taxon>
        <taxon>Ktedonobacter</taxon>
    </lineage>
</organism>
<dbReference type="InterPro" id="IPR001967">
    <property type="entry name" value="Peptidase_S11_N"/>
</dbReference>
<dbReference type="Pfam" id="PF00768">
    <property type="entry name" value="Peptidase_S11"/>
    <property type="match status" value="1"/>
</dbReference>
<dbReference type="PANTHER" id="PTHR21581:SF6">
    <property type="entry name" value="TRAFFICKING PROTEIN PARTICLE COMPLEX SUBUNIT 12"/>
    <property type="match status" value="1"/>
</dbReference>
<evidence type="ECO:0000313" key="4">
    <source>
        <dbReference type="Proteomes" id="UP000654345"/>
    </source>
</evidence>
<proteinExistence type="predicted"/>
<dbReference type="RefSeq" id="WP_201373780.1">
    <property type="nucleotide sequence ID" value="NZ_BNJG01000002.1"/>
</dbReference>
<evidence type="ECO:0000259" key="2">
    <source>
        <dbReference type="Pfam" id="PF00768"/>
    </source>
</evidence>
<keyword evidence="1" id="KW-1133">Transmembrane helix</keyword>
<feature type="transmembrane region" description="Helical" evidence="1">
    <location>
        <begin position="103"/>
        <end position="124"/>
    </location>
</feature>